<name>A0A8S5VBQ3_9CAUD</name>
<organism evidence="1">
    <name type="scientific">Siphoviridae sp. ctsYA13</name>
    <dbReference type="NCBI Taxonomy" id="2825695"/>
    <lineage>
        <taxon>Viruses</taxon>
        <taxon>Duplodnaviria</taxon>
        <taxon>Heunggongvirae</taxon>
        <taxon>Uroviricota</taxon>
        <taxon>Caudoviricetes</taxon>
    </lineage>
</organism>
<reference evidence="1" key="1">
    <citation type="journal article" date="2021" name="Proc. Natl. Acad. Sci. U.S.A.">
        <title>A Catalog of Tens of Thousands of Viruses from Human Metagenomes Reveals Hidden Associations with Chronic Diseases.</title>
        <authorList>
            <person name="Tisza M.J."/>
            <person name="Buck C.B."/>
        </authorList>
    </citation>
    <scope>NUCLEOTIDE SEQUENCE</scope>
    <source>
        <strain evidence="1">CtsYA13</strain>
    </source>
</reference>
<accession>A0A8S5VBQ3</accession>
<evidence type="ECO:0000313" key="1">
    <source>
        <dbReference type="EMBL" id="DAG04193.1"/>
    </source>
</evidence>
<protein>
    <submittedName>
        <fullName evidence="1">Uncharacterized protein</fullName>
    </submittedName>
</protein>
<dbReference type="EMBL" id="BK016240">
    <property type="protein sequence ID" value="DAG04193.1"/>
    <property type="molecule type" value="Genomic_DNA"/>
</dbReference>
<proteinExistence type="predicted"/>
<sequence>MLVELLLHFNNTRHELPSTRKTAYGVIGVQ</sequence>